<evidence type="ECO:0000313" key="1">
    <source>
        <dbReference type="EMBL" id="GAA2438801.1"/>
    </source>
</evidence>
<organism evidence="1 2">
    <name type="scientific">Streptomyces glaucus</name>
    <dbReference type="NCBI Taxonomy" id="284029"/>
    <lineage>
        <taxon>Bacteria</taxon>
        <taxon>Bacillati</taxon>
        <taxon>Actinomycetota</taxon>
        <taxon>Actinomycetes</taxon>
        <taxon>Kitasatosporales</taxon>
        <taxon>Streptomycetaceae</taxon>
        <taxon>Streptomyces</taxon>
    </lineage>
</organism>
<dbReference type="RefSeq" id="WP_344603660.1">
    <property type="nucleotide sequence ID" value="NZ_BAAATK010000017.1"/>
</dbReference>
<name>A0ABN3JVF7_9ACTN</name>
<accession>A0ABN3JVF7</accession>
<sequence>MADHHGIKRLSTRLIKKYAAPERERVIAALRERISRELAA</sequence>
<keyword evidence="2" id="KW-1185">Reference proteome</keyword>
<gene>
    <name evidence="1" type="ORF">GCM10010421_31240</name>
</gene>
<comment type="caution">
    <text evidence="1">The sequence shown here is derived from an EMBL/GenBank/DDBJ whole genome shotgun (WGS) entry which is preliminary data.</text>
</comment>
<evidence type="ECO:0000313" key="2">
    <source>
        <dbReference type="Proteomes" id="UP001500460"/>
    </source>
</evidence>
<reference evidence="1 2" key="1">
    <citation type="journal article" date="2019" name="Int. J. Syst. Evol. Microbiol.">
        <title>The Global Catalogue of Microorganisms (GCM) 10K type strain sequencing project: providing services to taxonomists for standard genome sequencing and annotation.</title>
        <authorList>
            <consortium name="The Broad Institute Genomics Platform"/>
            <consortium name="The Broad Institute Genome Sequencing Center for Infectious Disease"/>
            <person name="Wu L."/>
            <person name="Ma J."/>
        </authorList>
    </citation>
    <scope>NUCLEOTIDE SEQUENCE [LARGE SCALE GENOMIC DNA]</scope>
    <source>
        <strain evidence="1 2">JCM 6922</strain>
    </source>
</reference>
<dbReference type="EMBL" id="BAAATK010000017">
    <property type="protein sequence ID" value="GAA2438801.1"/>
    <property type="molecule type" value="Genomic_DNA"/>
</dbReference>
<protein>
    <submittedName>
        <fullName evidence="1">Uncharacterized protein</fullName>
    </submittedName>
</protein>
<proteinExistence type="predicted"/>
<dbReference type="Proteomes" id="UP001500460">
    <property type="component" value="Unassembled WGS sequence"/>
</dbReference>